<sequence length="62" mass="7247">MILEIQKTLLIAGFFICNRRFPIGNLKITDWAKIKNSTSIDYTDELTVRDGCYWRGHRISTL</sequence>
<organism evidence="1 2">
    <name type="scientific">Neisseria gonorrhoeae</name>
    <dbReference type="NCBI Taxonomy" id="485"/>
    <lineage>
        <taxon>Bacteria</taxon>
        <taxon>Pseudomonadati</taxon>
        <taxon>Pseudomonadota</taxon>
        <taxon>Betaproteobacteria</taxon>
        <taxon>Neisseriales</taxon>
        <taxon>Neisseriaceae</taxon>
        <taxon>Neisseria</taxon>
    </lineage>
</organism>
<gene>
    <name evidence="1" type="ORF">E8M63_05390</name>
</gene>
<proteinExistence type="predicted"/>
<dbReference type="AlphaFoldDB" id="A0AAX2TQL1"/>
<accession>A0AAX2TQL1</accession>
<reference evidence="1 2" key="1">
    <citation type="submission" date="2019-04" db="EMBL/GenBank/DDBJ databases">
        <title>The CDC panel for molecular diagnostics of ciprofloxacin resistance and its use for research and clinical development.</title>
        <authorList>
            <person name="Liu H."/>
            <person name="Tang K."/>
            <person name="Pham C."/>
            <person name="Schmerer M."/>
        </authorList>
    </citation>
    <scope>NUCLEOTIDE SEQUENCE [LARGE SCALE GENOMIC DNA]</scope>
    <source>
        <strain evidence="1 2">LRRBGS_0742</strain>
    </source>
</reference>
<evidence type="ECO:0000313" key="2">
    <source>
        <dbReference type="Proteomes" id="UP000307092"/>
    </source>
</evidence>
<comment type="caution">
    <text evidence="1">The sequence shown here is derived from an EMBL/GenBank/DDBJ whole genome shotgun (WGS) entry which is preliminary data.</text>
</comment>
<protein>
    <submittedName>
        <fullName evidence="1">Uncharacterized protein</fullName>
    </submittedName>
</protein>
<evidence type="ECO:0000313" key="1">
    <source>
        <dbReference type="EMBL" id="TJX05851.1"/>
    </source>
</evidence>
<name>A0AAX2TQL1_NEIGO</name>
<dbReference type="Proteomes" id="UP000307092">
    <property type="component" value="Unassembled WGS sequence"/>
</dbReference>
<dbReference type="EMBL" id="SUQX01000007">
    <property type="protein sequence ID" value="TJX05851.1"/>
    <property type="molecule type" value="Genomic_DNA"/>
</dbReference>